<feature type="compositionally biased region" description="Polar residues" evidence="1">
    <location>
        <begin position="34"/>
        <end position="48"/>
    </location>
</feature>
<feature type="region of interest" description="Disordered" evidence="1">
    <location>
        <begin position="1"/>
        <end position="48"/>
    </location>
</feature>
<protein>
    <submittedName>
        <fullName evidence="2">Uncharacterized protein</fullName>
    </submittedName>
</protein>
<dbReference type="EMBL" id="CP096983">
    <property type="protein sequence ID" value="URZ12885.1"/>
    <property type="molecule type" value="Genomic_DNA"/>
</dbReference>
<evidence type="ECO:0000313" key="3">
    <source>
        <dbReference type="Proteomes" id="UP000190951"/>
    </source>
</evidence>
<dbReference type="AlphaFoldDB" id="A0A1S8KYK2"/>
<name>A0A1S8KYK2_9CLOT</name>
<evidence type="ECO:0000256" key="1">
    <source>
        <dbReference type="SAM" id="MobiDB-lite"/>
    </source>
</evidence>
<gene>
    <name evidence="2" type="ORF">CROST_036300</name>
</gene>
<keyword evidence="3" id="KW-1185">Reference proteome</keyword>
<dbReference type="RefSeq" id="WP_139355772.1">
    <property type="nucleotide sequence ID" value="NZ_CP096983.1"/>
</dbReference>
<sequence length="48" mass="5432">MSKEKKSATNNQWSSLPEEGFDKSKQGKSKKSAENNQWTSTIKNSNNK</sequence>
<dbReference type="KEGG" id="crw:CROST_036300"/>
<organism evidence="2 3">
    <name type="scientific">Clostridium felsineum</name>
    <dbReference type="NCBI Taxonomy" id="36839"/>
    <lineage>
        <taxon>Bacteria</taxon>
        <taxon>Bacillati</taxon>
        <taxon>Bacillota</taxon>
        <taxon>Clostridia</taxon>
        <taxon>Eubacteriales</taxon>
        <taxon>Clostridiaceae</taxon>
        <taxon>Clostridium</taxon>
    </lineage>
</organism>
<dbReference type="STRING" id="84029.CROST_38400"/>
<proteinExistence type="predicted"/>
<accession>A0A1S8KYK2</accession>
<evidence type="ECO:0000313" key="2">
    <source>
        <dbReference type="EMBL" id="URZ12885.1"/>
    </source>
</evidence>
<reference evidence="2 3" key="1">
    <citation type="submission" date="2022-04" db="EMBL/GenBank/DDBJ databases">
        <title>Genome sequence of C. roseum typestrain.</title>
        <authorList>
            <person name="Poehlein A."/>
            <person name="Schoch T."/>
            <person name="Duerre P."/>
            <person name="Daniel R."/>
        </authorList>
    </citation>
    <scope>NUCLEOTIDE SEQUENCE [LARGE SCALE GENOMIC DNA]</scope>
    <source>
        <strain evidence="2 3">DSM 7320</strain>
    </source>
</reference>
<dbReference type="Proteomes" id="UP000190951">
    <property type="component" value="Chromosome"/>
</dbReference>